<evidence type="ECO:0000313" key="1">
    <source>
        <dbReference type="EMBL" id="JAT02411.1"/>
    </source>
</evidence>
<reference evidence="1" key="1">
    <citation type="submission" date="2015-11" db="EMBL/GenBank/DDBJ databases">
        <title>De novo transcriptome assembly of four potential Pierce s Disease insect vectors from Arizona vineyards.</title>
        <authorList>
            <person name="Tassone E.E."/>
        </authorList>
    </citation>
    <scope>NUCLEOTIDE SEQUENCE</scope>
</reference>
<dbReference type="AlphaFoldDB" id="A0A1B6JT55"/>
<gene>
    <name evidence="1" type="ORF">g.10691</name>
</gene>
<proteinExistence type="predicted"/>
<protein>
    <submittedName>
        <fullName evidence="1">Uncharacterized protein</fullName>
    </submittedName>
</protein>
<sequence>MENVTEPESYEWLRGVETPLLWRPANLEAPLAVYDHLLSQEKRLASRHKEFTFTHFVVKLLLGCELFVTENNGTAALLELDRLEHELNRLDIVSHNIFYKEVRRAQWHVTLASRAFLLARLGKLEDSKQIVGDNFDPVSTFTNIEFGGLYGIKSLAYLEYGEPLEALRWAKDAIHVNPREPEWHLLAGRAMESLRKKSTRFSGLPKEEINYFKKAVDLSDRTNYALYLARIYEQAIRATVQHYAHDTTFKSSPLYQEIGNLTRTTVELYRKILESHKNCSETQIRCLNGMLKLPRQYLNEDEMKTIIDKISKEPNKSKKFYGVAASFYLKIERSNRKALTFFEKGSDHGDHRCAMNALRLRVKMRQDFDVEGSLLYLVKRAEDDPVYHEDALVHLGSFYLFRQRNLADAMNTFLPVIERNPTSHFMSNHMPMFLRTIQPMNLFSILLNELRVAEVEPGITPLHSLVKLKFMRILKKYHKPLTQKNVDIHLIDKLFRASDSLDPNHRRLLKKRRMRLRNTSFVH</sequence>
<dbReference type="EMBL" id="GECU01005296">
    <property type="protein sequence ID" value="JAT02411.1"/>
    <property type="molecule type" value="Transcribed_RNA"/>
</dbReference>
<dbReference type="InterPro" id="IPR011990">
    <property type="entry name" value="TPR-like_helical_dom_sf"/>
</dbReference>
<accession>A0A1B6JT55</accession>
<dbReference type="Gene3D" id="1.25.40.10">
    <property type="entry name" value="Tetratricopeptide repeat domain"/>
    <property type="match status" value="1"/>
</dbReference>
<organism evidence="1">
    <name type="scientific">Homalodisca liturata</name>
    <dbReference type="NCBI Taxonomy" id="320908"/>
    <lineage>
        <taxon>Eukaryota</taxon>
        <taxon>Metazoa</taxon>
        <taxon>Ecdysozoa</taxon>
        <taxon>Arthropoda</taxon>
        <taxon>Hexapoda</taxon>
        <taxon>Insecta</taxon>
        <taxon>Pterygota</taxon>
        <taxon>Neoptera</taxon>
        <taxon>Paraneoptera</taxon>
        <taxon>Hemiptera</taxon>
        <taxon>Auchenorrhyncha</taxon>
        <taxon>Membracoidea</taxon>
        <taxon>Cicadellidae</taxon>
        <taxon>Cicadellinae</taxon>
        <taxon>Proconiini</taxon>
        <taxon>Homalodisca</taxon>
    </lineage>
</organism>
<name>A0A1B6JT55_9HEMI</name>
<dbReference type="SUPFAM" id="SSF48452">
    <property type="entry name" value="TPR-like"/>
    <property type="match status" value="1"/>
</dbReference>